<dbReference type="SUPFAM" id="SSF50494">
    <property type="entry name" value="Trypsin-like serine proteases"/>
    <property type="match status" value="1"/>
</dbReference>
<dbReference type="InterPro" id="IPR009003">
    <property type="entry name" value="Peptidase_S1_PA"/>
</dbReference>
<proteinExistence type="predicted"/>
<keyword evidence="1" id="KW-0732">Signal</keyword>
<dbReference type="AlphaFoldDB" id="A0A034W841"/>
<keyword evidence="3" id="KW-0378">Hydrolase</keyword>
<dbReference type="GO" id="GO:0006508">
    <property type="term" value="P:proteolysis"/>
    <property type="evidence" value="ECO:0007669"/>
    <property type="project" value="UniProtKB-KW"/>
</dbReference>
<dbReference type="InterPro" id="IPR043504">
    <property type="entry name" value="Peptidase_S1_PA_chymotrypsin"/>
</dbReference>
<protein>
    <submittedName>
        <fullName evidence="3">Serine protease persephone</fullName>
    </submittedName>
</protein>
<gene>
    <name evidence="3" type="primary">PSH</name>
</gene>
<sequence length="429" mass="48665">MGTMNLGFLLTFLLVLLFAKEICPNETTEPFIIYMDVHNDIDNLIHWGNTCEAKLTTLEQTVVETIESKERSNEKYLETLKKLEYLEHTVSTYEIKMNTLEHKIQSILSGSKQIEEELRNTIHMLSATVSDLTSKFLLLHRDRPMPEREHPFKTPSTTVIQHRPTQLVPPITHVPSPNVPTAGRLASQVCEEIEGALQLKGIKRFVSGIHPSFAIVERKMRRSSSFRCVGALIGQRFVLTSARCLYAGGANFVRLANRGDKTSAMGKNIKKMHIHPKYANRKNNVGVIELEDDVEYSSLVYPSCFYTAATISITNAEVFYTKYEDSILSETLQELRGQIVPYSNCATFAESHAQDPYADSLICVRYYNGLNSSYSFSQGALWVTQKDVLGKERIIAVDSENSLRNDLYMAQKLTKVYDYLDFIESVMKS</sequence>
<dbReference type="InterPro" id="IPR001254">
    <property type="entry name" value="Trypsin_dom"/>
</dbReference>
<organism evidence="3">
    <name type="scientific">Bactrocera dorsalis</name>
    <name type="common">Oriental fruit fly</name>
    <name type="synonym">Dacus dorsalis</name>
    <dbReference type="NCBI Taxonomy" id="27457"/>
    <lineage>
        <taxon>Eukaryota</taxon>
        <taxon>Metazoa</taxon>
        <taxon>Ecdysozoa</taxon>
        <taxon>Arthropoda</taxon>
        <taxon>Hexapoda</taxon>
        <taxon>Insecta</taxon>
        <taxon>Pterygota</taxon>
        <taxon>Neoptera</taxon>
        <taxon>Endopterygota</taxon>
        <taxon>Diptera</taxon>
        <taxon>Brachycera</taxon>
        <taxon>Muscomorpha</taxon>
        <taxon>Tephritoidea</taxon>
        <taxon>Tephritidae</taxon>
        <taxon>Bactrocera</taxon>
        <taxon>Bactrocera</taxon>
    </lineage>
</organism>
<dbReference type="OrthoDB" id="7726766at2759"/>
<dbReference type="GO" id="GO:0004252">
    <property type="term" value="F:serine-type endopeptidase activity"/>
    <property type="evidence" value="ECO:0007669"/>
    <property type="project" value="InterPro"/>
</dbReference>
<dbReference type="EMBL" id="GAKP01008073">
    <property type="protein sequence ID" value="JAC50879.1"/>
    <property type="molecule type" value="Transcribed_RNA"/>
</dbReference>
<dbReference type="InterPro" id="IPR051333">
    <property type="entry name" value="CLIP_Serine_Protease"/>
</dbReference>
<evidence type="ECO:0000313" key="3">
    <source>
        <dbReference type="EMBL" id="JAC50879.1"/>
    </source>
</evidence>
<dbReference type="Pfam" id="PF00089">
    <property type="entry name" value="Trypsin"/>
    <property type="match status" value="1"/>
</dbReference>
<feature type="signal peptide" evidence="1">
    <location>
        <begin position="1"/>
        <end position="19"/>
    </location>
</feature>
<dbReference type="Gene3D" id="2.40.10.10">
    <property type="entry name" value="Trypsin-like serine proteases"/>
    <property type="match status" value="1"/>
</dbReference>
<feature type="chain" id="PRO_5001557666" evidence="1">
    <location>
        <begin position="20"/>
        <end position="429"/>
    </location>
</feature>
<evidence type="ECO:0000256" key="1">
    <source>
        <dbReference type="SAM" id="SignalP"/>
    </source>
</evidence>
<dbReference type="SMART" id="SM00020">
    <property type="entry name" value="Tryp_SPc"/>
    <property type="match status" value="1"/>
</dbReference>
<dbReference type="PANTHER" id="PTHR24260:SF136">
    <property type="entry name" value="GH08193P-RELATED"/>
    <property type="match status" value="1"/>
</dbReference>
<name>A0A034W841_BACDO</name>
<keyword evidence="3" id="KW-0645">Protease</keyword>
<dbReference type="PANTHER" id="PTHR24260">
    <property type="match status" value="1"/>
</dbReference>
<accession>A0A034W841</accession>
<evidence type="ECO:0000259" key="2">
    <source>
        <dbReference type="PROSITE" id="PS50240"/>
    </source>
</evidence>
<feature type="domain" description="Peptidase S1" evidence="2">
    <location>
        <begin position="193"/>
        <end position="428"/>
    </location>
</feature>
<dbReference type="PROSITE" id="PS50240">
    <property type="entry name" value="TRYPSIN_DOM"/>
    <property type="match status" value="1"/>
</dbReference>
<reference evidence="3" key="1">
    <citation type="journal article" date="2014" name="BMC Genomics">
        <title>Characterizing the developmental transcriptome of the oriental fruit fly, Bactrocera dorsalis (Diptera: Tephritidae) through comparative genomic analysis with Drosophila melanogaster utilizing modENCODE datasets.</title>
        <authorList>
            <person name="Geib S.M."/>
            <person name="Calla B."/>
            <person name="Hall B."/>
            <person name="Hou S."/>
            <person name="Manoukis N.C."/>
        </authorList>
    </citation>
    <scope>NUCLEOTIDE SEQUENCE</scope>
    <source>
        <strain evidence="3">Punador</strain>
    </source>
</reference>